<accession>A0ABW1Y9X1</accession>
<dbReference type="EMBL" id="JBHSWD010000001">
    <property type="protein sequence ID" value="MFC6590778.1"/>
    <property type="molecule type" value="Genomic_DNA"/>
</dbReference>
<dbReference type="Gene3D" id="3.40.50.1000">
    <property type="entry name" value="HAD superfamily/HAD-like"/>
    <property type="match status" value="1"/>
</dbReference>
<keyword evidence="2" id="KW-1185">Reference proteome</keyword>
<dbReference type="SUPFAM" id="SSF56784">
    <property type="entry name" value="HAD-like"/>
    <property type="match status" value="1"/>
</dbReference>
<evidence type="ECO:0000313" key="1">
    <source>
        <dbReference type="EMBL" id="MFC6590778.1"/>
    </source>
</evidence>
<dbReference type="RefSeq" id="WP_380081791.1">
    <property type="nucleotide sequence ID" value="NZ_JBHSWD010000001.1"/>
</dbReference>
<dbReference type="Pfam" id="PF08282">
    <property type="entry name" value="Hydrolase_3"/>
    <property type="match status" value="1"/>
</dbReference>
<dbReference type="GO" id="GO:0016787">
    <property type="term" value="F:hydrolase activity"/>
    <property type="evidence" value="ECO:0007669"/>
    <property type="project" value="UniProtKB-KW"/>
</dbReference>
<dbReference type="Proteomes" id="UP001596297">
    <property type="component" value="Unassembled WGS sequence"/>
</dbReference>
<organism evidence="1 2">
    <name type="scientific">Deinococcus lacus</name>
    <dbReference type="NCBI Taxonomy" id="392561"/>
    <lineage>
        <taxon>Bacteria</taxon>
        <taxon>Thermotogati</taxon>
        <taxon>Deinococcota</taxon>
        <taxon>Deinococci</taxon>
        <taxon>Deinococcales</taxon>
        <taxon>Deinococcaceae</taxon>
        <taxon>Deinococcus</taxon>
    </lineage>
</organism>
<dbReference type="NCBIfam" id="TIGR01484">
    <property type="entry name" value="HAD-SF-IIB"/>
    <property type="match status" value="1"/>
</dbReference>
<sequence length="273" mass="28684">MTLPARLPLLLAFDLDGTLVHESQHELPPATGAALAQLRALGVKVALITGRDRIPQQVAQAAQPDAVATHNGGTITLGTKVLQAAAFSPEELREVVTHTLPGAKVVAHGADGTLYVDPLDDLPAWMEGRATLPLSEWRSTVGIHKVGFYHSGVVQQAERLRSLHPHLVYTGAQAPYQNYLTVTPAGADKGAALVAVAQALGIPLENTVVFGDTDNDVAMFERAGYAVQSGDLALLRPYADAQVSGPDALAEFLQRLAQQLGSPGGHSSPPQSP</sequence>
<dbReference type="Gene3D" id="3.30.1240.10">
    <property type="match status" value="1"/>
</dbReference>
<reference evidence="2" key="1">
    <citation type="journal article" date="2019" name="Int. J. Syst. Evol. Microbiol.">
        <title>The Global Catalogue of Microorganisms (GCM) 10K type strain sequencing project: providing services to taxonomists for standard genome sequencing and annotation.</title>
        <authorList>
            <consortium name="The Broad Institute Genomics Platform"/>
            <consortium name="The Broad Institute Genome Sequencing Center for Infectious Disease"/>
            <person name="Wu L."/>
            <person name="Ma J."/>
        </authorList>
    </citation>
    <scope>NUCLEOTIDE SEQUENCE [LARGE SCALE GENOMIC DNA]</scope>
    <source>
        <strain evidence="2">CGMCC 1.15772</strain>
    </source>
</reference>
<dbReference type="InterPro" id="IPR006379">
    <property type="entry name" value="HAD-SF_hydro_IIB"/>
</dbReference>
<dbReference type="InterPro" id="IPR036412">
    <property type="entry name" value="HAD-like_sf"/>
</dbReference>
<proteinExistence type="predicted"/>
<evidence type="ECO:0000313" key="2">
    <source>
        <dbReference type="Proteomes" id="UP001596297"/>
    </source>
</evidence>
<dbReference type="PANTHER" id="PTHR10000">
    <property type="entry name" value="PHOSPHOSERINE PHOSPHATASE"/>
    <property type="match status" value="1"/>
</dbReference>
<comment type="caution">
    <text evidence="1">The sequence shown here is derived from an EMBL/GenBank/DDBJ whole genome shotgun (WGS) entry which is preliminary data.</text>
</comment>
<keyword evidence="1" id="KW-0378">Hydrolase</keyword>
<protein>
    <submittedName>
        <fullName evidence="1">HAD-IIB family hydrolase</fullName>
    </submittedName>
</protein>
<dbReference type="PANTHER" id="PTHR10000:SF8">
    <property type="entry name" value="HAD SUPERFAMILY HYDROLASE-LIKE, TYPE 3"/>
    <property type="match status" value="1"/>
</dbReference>
<gene>
    <name evidence="1" type="ORF">ACFP81_01150</name>
</gene>
<dbReference type="InterPro" id="IPR023214">
    <property type="entry name" value="HAD_sf"/>
</dbReference>
<name>A0ABW1Y9X1_9DEIO</name>